<sequence>MQPCGSFLRSLLPEAPRASARALGLPAALATALLSAGCSDGYPQADSPVLDPFSMTQHQRLAAMNQVGRQAHAGFQWSYTLLPGCTLRIDVDGERGPVPSVDIPLMGAAIDISNDRGRKTYGVQVAPPSGHASPLHPVLQSRDWADVSWMQLLLRVLQKGCDDARTTARSTTPFARQGLPHTTIEE</sequence>
<gene>
    <name evidence="1" type="ORF">QE399_002841</name>
</gene>
<dbReference type="EMBL" id="JAVIZX010000001">
    <property type="protein sequence ID" value="MDR6215152.1"/>
    <property type="molecule type" value="Genomic_DNA"/>
</dbReference>
<evidence type="ECO:0008006" key="3">
    <source>
        <dbReference type="Google" id="ProtNLM"/>
    </source>
</evidence>
<name>A0ABU1ID45_9BURK</name>
<evidence type="ECO:0000313" key="1">
    <source>
        <dbReference type="EMBL" id="MDR6215152.1"/>
    </source>
</evidence>
<evidence type="ECO:0000313" key="2">
    <source>
        <dbReference type="Proteomes" id="UP001267710"/>
    </source>
</evidence>
<keyword evidence="2" id="KW-1185">Reference proteome</keyword>
<organism evidence="1 2">
    <name type="scientific">Paracidovorax wautersii</name>
    <dbReference type="NCBI Taxonomy" id="1177982"/>
    <lineage>
        <taxon>Bacteria</taxon>
        <taxon>Pseudomonadati</taxon>
        <taxon>Pseudomonadota</taxon>
        <taxon>Betaproteobacteria</taxon>
        <taxon>Burkholderiales</taxon>
        <taxon>Comamonadaceae</taxon>
        <taxon>Paracidovorax</taxon>
    </lineage>
</organism>
<comment type="caution">
    <text evidence="1">The sequence shown here is derived from an EMBL/GenBank/DDBJ whole genome shotgun (WGS) entry which is preliminary data.</text>
</comment>
<reference evidence="1 2" key="1">
    <citation type="submission" date="2023-08" db="EMBL/GenBank/DDBJ databases">
        <title>Functional and genomic diversity of the sorghum phyllosphere microbiome.</title>
        <authorList>
            <person name="Shade A."/>
        </authorList>
    </citation>
    <scope>NUCLEOTIDE SEQUENCE [LARGE SCALE GENOMIC DNA]</scope>
    <source>
        <strain evidence="1 2">SORGH_AS_0335</strain>
    </source>
</reference>
<dbReference type="Proteomes" id="UP001267710">
    <property type="component" value="Unassembled WGS sequence"/>
</dbReference>
<proteinExistence type="predicted"/>
<accession>A0ABU1ID45</accession>
<protein>
    <recommendedName>
        <fullName evidence="3">Lipoprotein</fullName>
    </recommendedName>
</protein>